<sequence length="534" mass="58595">MTSLEATGGVPGPGRIGRVAIGDILRKSALRFRDRIALTDGARQVSYDELERDANRFANYLVSRGLKPGDKISTICNNSIEFVKALFGIHRAGLVWVPINTMLGPDDMGYILDHAGVKFALIDDNLHGQPDRRSALEQRGIALVAVDLTGKAGEAGLKSFNELIAGQSEIEPEVAFDDRDLAMIIYTSGTTSRPKGAMHCHLAVTMAVMSNAIELQLSRKDGITGQFPLFHCAAHVLLLSYLVVGGKMALMRGFDPVACMEAIQRDKLSVFIGLPLMYQVILDHLRRKEFDLSTLRCCIYTMAPMPRPLLERAIAELCPNFVQPSGQTEMYPATTMSQPDRQLARFGNYWGESTMVNETAIMDDAGNLLPPGEIGELVHRGPNVMLGYYKDPEATEAARKFGWHHTGDLAMIDAHGEVLFVDRKKDMIKSGGENVASVKIEETLLAHPAVMNAAVVGLPHPQWGEAVSGFVKLKPGASATETEIIEHCRKSLGGFQIPKMVRIVEEMPMTATGKLRKIELRNQFTDYFAMAQTG</sequence>
<dbReference type="Gene3D" id="3.40.50.12780">
    <property type="entry name" value="N-terminal domain of ligase-like"/>
    <property type="match status" value="1"/>
</dbReference>
<keyword evidence="9" id="KW-1185">Reference proteome</keyword>
<dbReference type="InterPro" id="IPR020845">
    <property type="entry name" value="AMP-binding_CS"/>
</dbReference>
<dbReference type="Pfam" id="PF00501">
    <property type="entry name" value="AMP-binding"/>
    <property type="match status" value="1"/>
</dbReference>
<dbReference type="Pfam" id="PF13193">
    <property type="entry name" value="AMP-binding_C"/>
    <property type="match status" value="1"/>
</dbReference>
<dbReference type="PROSITE" id="PS00455">
    <property type="entry name" value="AMP_BINDING"/>
    <property type="match status" value="1"/>
</dbReference>
<dbReference type="InterPro" id="IPR042099">
    <property type="entry name" value="ANL_N_sf"/>
</dbReference>
<dbReference type="GO" id="GO:0016878">
    <property type="term" value="F:acid-thiol ligase activity"/>
    <property type="evidence" value="ECO:0007669"/>
    <property type="project" value="UniProtKB-ARBA"/>
</dbReference>
<evidence type="ECO:0000313" key="8">
    <source>
        <dbReference type="EMBL" id="SEO76470.1"/>
    </source>
</evidence>
<proteinExistence type="inferred from homology"/>
<dbReference type="FunFam" id="3.30.300.30:FF:000008">
    <property type="entry name" value="2,3-dihydroxybenzoate-AMP ligase"/>
    <property type="match status" value="1"/>
</dbReference>
<dbReference type="OrthoDB" id="9803968at2"/>
<dbReference type="Gene3D" id="3.30.300.30">
    <property type="match status" value="1"/>
</dbReference>
<dbReference type="SUPFAM" id="SSF56801">
    <property type="entry name" value="Acetyl-CoA synthetase-like"/>
    <property type="match status" value="1"/>
</dbReference>
<gene>
    <name evidence="8" type="ORF">SAMN05444123_104415</name>
</gene>
<name>A0A1H8SCL5_9BRAD</name>
<dbReference type="PANTHER" id="PTHR43767">
    <property type="entry name" value="LONG-CHAIN-FATTY-ACID--COA LIGASE"/>
    <property type="match status" value="1"/>
</dbReference>
<evidence type="ECO:0000313" key="9">
    <source>
        <dbReference type="Proteomes" id="UP000199615"/>
    </source>
</evidence>
<dbReference type="EMBL" id="FODT01000004">
    <property type="protein sequence ID" value="SEO76470.1"/>
    <property type="molecule type" value="Genomic_DNA"/>
</dbReference>
<evidence type="ECO:0000256" key="3">
    <source>
        <dbReference type="ARBA" id="ARBA00051915"/>
    </source>
</evidence>
<dbReference type="InterPro" id="IPR000873">
    <property type="entry name" value="AMP-dep_synth/lig_dom"/>
</dbReference>
<dbReference type="InterPro" id="IPR050237">
    <property type="entry name" value="ATP-dep_AMP-bd_enzyme"/>
</dbReference>
<comment type="catalytic activity">
    <reaction evidence="3">
        <text>3-(methylsulfanyl)propanoate + ATP + CoA = 3-(methylsulfanyl)propanoyl-CoA + AMP + diphosphate</text>
        <dbReference type="Rhea" id="RHEA:43052"/>
        <dbReference type="ChEBI" id="CHEBI:30616"/>
        <dbReference type="ChEBI" id="CHEBI:33019"/>
        <dbReference type="ChEBI" id="CHEBI:49016"/>
        <dbReference type="ChEBI" id="CHEBI:57287"/>
        <dbReference type="ChEBI" id="CHEBI:82815"/>
        <dbReference type="ChEBI" id="CHEBI:456215"/>
        <dbReference type="EC" id="6.2.1.44"/>
    </reaction>
    <physiologicalReaction direction="left-to-right" evidence="3">
        <dbReference type="Rhea" id="RHEA:43053"/>
    </physiologicalReaction>
</comment>
<evidence type="ECO:0000256" key="5">
    <source>
        <dbReference type="ARBA" id="ARBA00067668"/>
    </source>
</evidence>
<evidence type="ECO:0000259" key="6">
    <source>
        <dbReference type="Pfam" id="PF00501"/>
    </source>
</evidence>
<accession>A0A1H8SCL5</accession>
<dbReference type="AlphaFoldDB" id="A0A1H8SCL5"/>
<evidence type="ECO:0000256" key="2">
    <source>
        <dbReference type="ARBA" id="ARBA00022598"/>
    </source>
</evidence>
<keyword evidence="2" id="KW-0436">Ligase</keyword>
<dbReference type="EC" id="6.2.1.44" evidence="4"/>
<feature type="domain" description="AMP-dependent synthetase/ligase" evidence="6">
    <location>
        <begin position="26"/>
        <end position="389"/>
    </location>
</feature>
<protein>
    <recommendedName>
        <fullName evidence="5">3-methylmercaptopropionyl-CoA ligase</fullName>
        <ecNumber evidence="4">6.2.1.44</ecNumber>
    </recommendedName>
</protein>
<organism evidence="8 9">
    <name type="scientific">Rhodopseudomonas pseudopalustris</name>
    <dbReference type="NCBI Taxonomy" id="1513892"/>
    <lineage>
        <taxon>Bacteria</taxon>
        <taxon>Pseudomonadati</taxon>
        <taxon>Pseudomonadota</taxon>
        <taxon>Alphaproteobacteria</taxon>
        <taxon>Hyphomicrobiales</taxon>
        <taxon>Nitrobacteraceae</taxon>
        <taxon>Rhodopseudomonas</taxon>
    </lineage>
</organism>
<dbReference type="RefSeq" id="WP_092683652.1">
    <property type="nucleotide sequence ID" value="NZ_FODT01000004.1"/>
</dbReference>
<reference evidence="9" key="1">
    <citation type="submission" date="2016-10" db="EMBL/GenBank/DDBJ databases">
        <authorList>
            <person name="Varghese N."/>
            <person name="Submissions S."/>
        </authorList>
    </citation>
    <scope>NUCLEOTIDE SEQUENCE [LARGE SCALE GENOMIC DNA]</scope>
    <source>
        <strain evidence="9">DSM 123</strain>
    </source>
</reference>
<evidence type="ECO:0000256" key="4">
    <source>
        <dbReference type="ARBA" id="ARBA00066616"/>
    </source>
</evidence>
<feature type="domain" description="AMP-binding enzyme C-terminal" evidence="7">
    <location>
        <begin position="439"/>
        <end position="514"/>
    </location>
</feature>
<evidence type="ECO:0000256" key="1">
    <source>
        <dbReference type="ARBA" id="ARBA00006432"/>
    </source>
</evidence>
<dbReference type="InterPro" id="IPR045851">
    <property type="entry name" value="AMP-bd_C_sf"/>
</dbReference>
<comment type="similarity">
    <text evidence="1">Belongs to the ATP-dependent AMP-binding enzyme family.</text>
</comment>
<dbReference type="InterPro" id="IPR025110">
    <property type="entry name" value="AMP-bd_C"/>
</dbReference>
<dbReference type="Proteomes" id="UP000199615">
    <property type="component" value="Unassembled WGS sequence"/>
</dbReference>
<evidence type="ECO:0000259" key="7">
    <source>
        <dbReference type="Pfam" id="PF13193"/>
    </source>
</evidence>
<dbReference type="PANTHER" id="PTHR43767:SF1">
    <property type="entry name" value="NONRIBOSOMAL PEPTIDE SYNTHASE PES1 (EUROFUNG)-RELATED"/>
    <property type="match status" value="1"/>
</dbReference>